<comment type="caution">
    <text evidence="8">The sequence shown here is derived from an EMBL/GenBank/DDBJ whole genome shotgun (WGS) entry which is preliminary data.</text>
</comment>
<proteinExistence type="inferred from homology"/>
<dbReference type="InterPro" id="IPR000524">
    <property type="entry name" value="Tscrpt_reg_HTH_GntR"/>
</dbReference>
<dbReference type="PANTHER" id="PTHR46577:SF2">
    <property type="entry name" value="TRANSCRIPTIONAL REGULATORY PROTEIN"/>
    <property type="match status" value="1"/>
</dbReference>
<keyword evidence="5" id="KW-0804">Transcription</keyword>
<dbReference type="Pfam" id="PF00155">
    <property type="entry name" value="Aminotran_1_2"/>
    <property type="match status" value="1"/>
</dbReference>
<gene>
    <name evidence="8" type="ORF">Q2T77_33685</name>
</gene>
<evidence type="ECO:0000256" key="3">
    <source>
        <dbReference type="ARBA" id="ARBA00023015"/>
    </source>
</evidence>
<keyword evidence="8" id="KW-0032">Aminotransferase</keyword>
<dbReference type="InterPro" id="IPR015421">
    <property type="entry name" value="PyrdxlP-dep_Trfase_major"/>
</dbReference>
<protein>
    <submittedName>
        <fullName evidence="8">PLP-dependent aminotransferase family protein</fullName>
    </submittedName>
</protein>
<dbReference type="InterPro" id="IPR004839">
    <property type="entry name" value="Aminotransferase_I/II_large"/>
</dbReference>
<dbReference type="PROSITE" id="PS50949">
    <property type="entry name" value="HTH_GNTR"/>
    <property type="match status" value="1"/>
</dbReference>
<evidence type="ECO:0000256" key="1">
    <source>
        <dbReference type="ARBA" id="ARBA00005384"/>
    </source>
</evidence>
<dbReference type="Gene3D" id="3.90.1150.10">
    <property type="entry name" value="Aspartate Aminotransferase, domain 1"/>
    <property type="match status" value="1"/>
</dbReference>
<dbReference type="Pfam" id="PF00392">
    <property type="entry name" value="GntR"/>
    <property type="match status" value="1"/>
</dbReference>
<evidence type="ECO:0000313" key="9">
    <source>
        <dbReference type="Proteomes" id="UP001169027"/>
    </source>
</evidence>
<dbReference type="CDD" id="cd07377">
    <property type="entry name" value="WHTH_GntR"/>
    <property type="match status" value="1"/>
</dbReference>
<dbReference type="InterPro" id="IPR015424">
    <property type="entry name" value="PyrdxlP-dep_Trfase"/>
</dbReference>
<dbReference type="SUPFAM" id="SSF46785">
    <property type="entry name" value="Winged helix' DNA-binding domain"/>
    <property type="match status" value="1"/>
</dbReference>
<keyword evidence="9" id="KW-1185">Reference proteome</keyword>
<evidence type="ECO:0000256" key="6">
    <source>
        <dbReference type="SAM" id="MobiDB-lite"/>
    </source>
</evidence>
<dbReference type="SMART" id="SM00345">
    <property type="entry name" value="HTH_GNTR"/>
    <property type="match status" value="1"/>
</dbReference>
<dbReference type="RefSeq" id="WP_301815532.1">
    <property type="nucleotide sequence ID" value="NZ_JAUJZH010000037.1"/>
</dbReference>
<evidence type="ECO:0000313" key="8">
    <source>
        <dbReference type="EMBL" id="MDO1537229.1"/>
    </source>
</evidence>
<dbReference type="InterPro" id="IPR036388">
    <property type="entry name" value="WH-like_DNA-bd_sf"/>
</dbReference>
<keyword evidence="2" id="KW-0663">Pyridoxal phosphate</keyword>
<dbReference type="PANTHER" id="PTHR46577">
    <property type="entry name" value="HTH-TYPE TRANSCRIPTIONAL REGULATORY PROTEIN GABR"/>
    <property type="match status" value="1"/>
</dbReference>
<keyword evidence="4" id="KW-0238">DNA-binding</keyword>
<keyword evidence="8" id="KW-0808">Transferase</keyword>
<dbReference type="InterPro" id="IPR036390">
    <property type="entry name" value="WH_DNA-bd_sf"/>
</dbReference>
<feature type="region of interest" description="Disordered" evidence="6">
    <location>
        <begin position="475"/>
        <end position="495"/>
    </location>
</feature>
<dbReference type="SUPFAM" id="SSF53383">
    <property type="entry name" value="PLP-dependent transferases"/>
    <property type="match status" value="1"/>
</dbReference>
<evidence type="ECO:0000256" key="5">
    <source>
        <dbReference type="ARBA" id="ARBA00023163"/>
    </source>
</evidence>
<dbReference type="EMBL" id="JAUKVY010000037">
    <property type="protein sequence ID" value="MDO1537229.1"/>
    <property type="molecule type" value="Genomic_DNA"/>
</dbReference>
<keyword evidence="3" id="KW-0805">Transcription regulation</keyword>
<sequence length="495" mass="54584">MKLYERCANDIAELIRNNTLRPGDRLPSVREASAARGVSRSTVFQAYYLLETRGLIEARSRSGYYVKVHRLPVKFSAPEDSTPACVSRDVDIGHLVFDLLGLAGRRDFVPLGSAFLSPSLCPLTRLARHLWTEMRDFDPWRLIEDLAPGNEALRRNLVLRYMTDGIAVNPAEIVLTNGAMEALNLCLRAVTRPGDIVAVESPTFYGALQAIERLHLRAVEVATAPDRGIDINALAAALEQHRVAACWLMPNFQNPLGSLMPEDRKKALVELLASKEIPLIEDDVYGELYFTEKKPPPAKAFDTQGLVMHCGSFSKSLAPGYRVGWVAGGRFAKKIEQLRLMYTISPAIPSEAAIAAYLDQGSYDRHLRRMRQALTGYQAIAIDAVQEHFPHGTLMALPKGGYFLWIEMPSAVDALQLQTLACKRGISLAPGPLFSSDRRFRQCLRLNYGHGGDPRFVPALRAVGELAKLVMDESRGVAGGSGAPPQQDRTIRPAA</sequence>
<accession>A0ABT8SFW1</accession>
<dbReference type="Proteomes" id="UP001169027">
    <property type="component" value="Unassembled WGS sequence"/>
</dbReference>
<dbReference type="InterPro" id="IPR015422">
    <property type="entry name" value="PyrdxlP-dep_Trfase_small"/>
</dbReference>
<evidence type="ECO:0000256" key="2">
    <source>
        <dbReference type="ARBA" id="ARBA00022898"/>
    </source>
</evidence>
<evidence type="ECO:0000256" key="4">
    <source>
        <dbReference type="ARBA" id="ARBA00023125"/>
    </source>
</evidence>
<name>A0ABT8SFW1_9BURK</name>
<dbReference type="Gene3D" id="3.40.640.10">
    <property type="entry name" value="Type I PLP-dependent aspartate aminotransferase-like (Major domain)"/>
    <property type="match status" value="1"/>
</dbReference>
<reference evidence="8" key="1">
    <citation type="submission" date="2023-06" db="EMBL/GenBank/DDBJ databases">
        <authorList>
            <person name="Jiang Y."/>
            <person name="Liu Q."/>
        </authorList>
    </citation>
    <scope>NUCLEOTIDE SEQUENCE</scope>
    <source>
        <strain evidence="8">CGMCC 1.12090</strain>
    </source>
</reference>
<dbReference type="GO" id="GO:0008483">
    <property type="term" value="F:transaminase activity"/>
    <property type="evidence" value="ECO:0007669"/>
    <property type="project" value="UniProtKB-KW"/>
</dbReference>
<dbReference type="CDD" id="cd00609">
    <property type="entry name" value="AAT_like"/>
    <property type="match status" value="1"/>
</dbReference>
<evidence type="ECO:0000259" key="7">
    <source>
        <dbReference type="PROSITE" id="PS50949"/>
    </source>
</evidence>
<comment type="similarity">
    <text evidence="1">In the C-terminal section; belongs to the class-I pyridoxal-phosphate-dependent aminotransferase family.</text>
</comment>
<organism evidence="8 9">
    <name type="scientific">Variovorax ginsengisoli</name>
    <dbReference type="NCBI Taxonomy" id="363844"/>
    <lineage>
        <taxon>Bacteria</taxon>
        <taxon>Pseudomonadati</taxon>
        <taxon>Pseudomonadota</taxon>
        <taxon>Betaproteobacteria</taxon>
        <taxon>Burkholderiales</taxon>
        <taxon>Comamonadaceae</taxon>
        <taxon>Variovorax</taxon>
    </lineage>
</organism>
<dbReference type="InterPro" id="IPR051446">
    <property type="entry name" value="HTH_trans_reg/aminotransferase"/>
</dbReference>
<feature type="domain" description="HTH gntR-type" evidence="7">
    <location>
        <begin position="1"/>
        <end position="69"/>
    </location>
</feature>
<dbReference type="Gene3D" id="1.10.10.10">
    <property type="entry name" value="Winged helix-like DNA-binding domain superfamily/Winged helix DNA-binding domain"/>
    <property type="match status" value="1"/>
</dbReference>